<dbReference type="Gene3D" id="3.20.20.140">
    <property type="entry name" value="Metal-dependent hydrolases"/>
    <property type="match status" value="1"/>
</dbReference>
<name>A0ABN7WYD3_GIGMA</name>
<feature type="non-terminal residue" evidence="1">
    <location>
        <position position="1"/>
    </location>
</feature>
<evidence type="ECO:0000313" key="2">
    <source>
        <dbReference type="Proteomes" id="UP000789901"/>
    </source>
</evidence>
<proteinExistence type="predicted"/>
<keyword evidence="2" id="KW-1185">Reference proteome</keyword>
<gene>
    <name evidence="1" type="ORF">GMARGA_LOCUS36700</name>
</gene>
<comment type="caution">
    <text evidence="1">The sequence shown here is derived from an EMBL/GenBank/DDBJ whole genome shotgun (WGS) entry which is preliminary data.</text>
</comment>
<feature type="non-terminal residue" evidence="1">
    <location>
        <position position="78"/>
    </location>
</feature>
<sequence length="78" mass="9024">SSPSRIFLSATIQGREDISKVLLEFVENSEFSYKKAIKVAKQIMFENSNRLYKLKLTPKQIDNEDISKKKITFILLSL</sequence>
<evidence type="ECO:0000313" key="1">
    <source>
        <dbReference type="EMBL" id="CAG8843729.1"/>
    </source>
</evidence>
<reference evidence="1 2" key="1">
    <citation type="submission" date="2021-06" db="EMBL/GenBank/DDBJ databases">
        <authorList>
            <person name="Kallberg Y."/>
            <person name="Tangrot J."/>
            <person name="Rosling A."/>
        </authorList>
    </citation>
    <scope>NUCLEOTIDE SEQUENCE [LARGE SCALE GENOMIC DNA]</scope>
    <source>
        <strain evidence="1 2">120-4 pot B 10/14</strain>
    </source>
</reference>
<accession>A0ABN7WYD3</accession>
<dbReference type="EMBL" id="CAJVQB010073380">
    <property type="protein sequence ID" value="CAG8843729.1"/>
    <property type="molecule type" value="Genomic_DNA"/>
</dbReference>
<protein>
    <submittedName>
        <fullName evidence="1">34400_t:CDS:1</fullName>
    </submittedName>
</protein>
<organism evidence="1 2">
    <name type="scientific">Gigaspora margarita</name>
    <dbReference type="NCBI Taxonomy" id="4874"/>
    <lineage>
        <taxon>Eukaryota</taxon>
        <taxon>Fungi</taxon>
        <taxon>Fungi incertae sedis</taxon>
        <taxon>Mucoromycota</taxon>
        <taxon>Glomeromycotina</taxon>
        <taxon>Glomeromycetes</taxon>
        <taxon>Diversisporales</taxon>
        <taxon>Gigasporaceae</taxon>
        <taxon>Gigaspora</taxon>
    </lineage>
</organism>
<dbReference type="Proteomes" id="UP000789901">
    <property type="component" value="Unassembled WGS sequence"/>
</dbReference>